<feature type="transmembrane region" description="Helical" evidence="6">
    <location>
        <begin position="187"/>
        <end position="209"/>
    </location>
</feature>
<dbReference type="AlphaFoldDB" id="A4GHX5"/>
<keyword evidence="5 6" id="KW-0472">Membrane</keyword>
<dbReference type="GO" id="GO:0022857">
    <property type="term" value="F:transmembrane transporter activity"/>
    <property type="evidence" value="ECO:0007669"/>
    <property type="project" value="InterPro"/>
</dbReference>
<evidence type="ECO:0000256" key="4">
    <source>
        <dbReference type="ARBA" id="ARBA00022989"/>
    </source>
</evidence>
<dbReference type="EMBL" id="EF089399">
    <property type="protein sequence ID" value="ABL97686.1"/>
    <property type="molecule type" value="Genomic_DNA"/>
</dbReference>
<feature type="transmembrane region" description="Helical" evidence="6">
    <location>
        <begin position="145"/>
        <end position="167"/>
    </location>
</feature>
<feature type="transmembrane region" description="Helical" evidence="6">
    <location>
        <begin position="338"/>
        <end position="361"/>
    </location>
</feature>
<accession>A4GHX5</accession>
<sequence>MSLELERTNYPSKRAGYSAVAVMTLAQVFAFIDRQIPAMLVEPIKQDFNLNDSQIALLGGAAFSIFYAIMALPIGYAVDRYKRVNVLGAGIFVWSLMTTLAGLANSFGRLFGARIGVAVGEAVMAPVSVSLVSDYFPQNRQGKPMGIITAGVYLGIGATLIGGGYLIDYLTDIGGITLPVLGYFKPWQATFLLVGVPGILISIAAFMLYEPKRLGLVINEHKQTETINIFSHLTKNKMTLFPMFGGLIFMALIFYSFTFWAPSMMVRTYGLSLTEVGFTLGMITIIASILGTISAGTVVDYLRSKGHSDAPIRTGMYACIFATPAICLAPLVDSLFLTWILIGVYLFFISSFAPIGLLAVGGISGNEVKGQMAAVHAFLMMAFGLSLGPQITAFFTDFVLMDESKLGYAMALTGALVLPIAAIFFKISSSSYKKAYEELSR</sequence>
<comment type="subcellular location">
    <subcellularLocation>
        <location evidence="1">Membrane</location>
        <topology evidence="1">Multi-pass membrane protein</topology>
    </subcellularLocation>
</comment>
<dbReference type="PANTHER" id="PTHR23505">
    <property type="entry name" value="SPINSTER"/>
    <property type="match status" value="1"/>
</dbReference>
<keyword evidence="2" id="KW-0813">Transport</keyword>
<protein>
    <submittedName>
        <fullName evidence="8">Major facilitator superfamily transporter</fullName>
    </submittedName>
</protein>
<organism evidence="8">
    <name type="scientific">uncultured marine bacterium EB0_39H12</name>
    <dbReference type="NCBI Taxonomy" id="415437"/>
    <lineage>
        <taxon>Bacteria</taxon>
        <taxon>environmental samples</taxon>
    </lineage>
</organism>
<evidence type="ECO:0000313" key="8">
    <source>
        <dbReference type="EMBL" id="ABL97686.1"/>
    </source>
</evidence>
<feature type="transmembrane region" description="Helical" evidence="6">
    <location>
        <begin position="373"/>
        <end position="395"/>
    </location>
</feature>
<dbReference type="InterPro" id="IPR044770">
    <property type="entry name" value="MFS_spinster-like"/>
</dbReference>
<dbReference type="InterPro" id="IPR011701">
    <property type="entry name" value="MFS"/>
</dbReference>
<proteinExistence type="predicted"/>
<evidence type="ECO:0000256" key="5">
    <source>
        <dbReference type="ARBA" id="ARBA00023136"/>
    </source>
</evidence>
<feature type="transmembrane region" description="Helical" evidence="6">
    <location>
        <begin position="280"/>
        <end position="302"/>
    </location>
</feature>
<keyword evidence="3 6" id="KW-0812">Transmembrane</keyword>
<feature type="transmembrane region" description="Helical" evidence="6">
    <location>
        <begin position="84"/>
        <end position="104"/>
    </location>
</feature>
<feature type="transmembrane region" description="Helical" evidence="6">
    <location>
        <begin position="407"/>
        <end position="425"/>
    </location>
</feature>
<dbReference type="InterPro" id="IPR036259">
    <property type="entry name" value="MFS_trans_sf"/>
</dbReference>
<dbReference type="SUPFAM" id="SSF103473">
    <property type="entry name" value="MFS general substrate transporter"/>
    <property type="match status" value="1"/>
</dbReference>
<dbReference type="InterPro" id="IPR020846">
    <property type="entry name" value="MFS_dom"/>
</dbReference>
<feature type="domain" description="Major facilitator superfamily (MFS) profile" evidence="7">
    <location>
        <begin position="19"/>
        <end position="433"/>
    </location>
</feature>
<dbReference type="Gene3D" id="1.20.1250.20">
    <property type="entry name" value="MFS general substrate transporter like domains"/>
    <property type="match status" value="1"/>
</dbReference>
<feature type="transmembrane region" description="Helical" evidence="6">
    <location>
        <begin position="110"/>
        <end position="133"/>
    </location>
</feature>
<dbReference type="PANTHER" id="PTHR23505:SF79">
    <property type="entry name" value="PROTEIN SPINSTER"/>
    <property type="match status" value="1"/>
</dbReference>
<name>A4GHX5_9BACT</name>
<reference evidence="8" key="1">
    <citation type="journal article" date="2007" name="Environ. Microbiol.">
        <title>Proteorhodopsin photosystem gene clusters exhibit co-evolutionary trends and shared ancestry among diverse marine microbial phyla.</title>
        <authorList>
            <person name="McCarren J."/>
            <person name="Delong E.F."/>
        </authorList>
    </citation>
    <scope>NUCLEOTIDE SEQUENCE</scope>
</reference>
<gene>
    <name evidence="8" type="ORF">MBMO_EB0-39H12.0062</name>
</gene>
<dbReference type="PROSITE" id="PS50850">
    <property type="entry name" value="MFS"/>
    <property type="match status" value="1"/>
</dbReference>
<feature type="transmembrane region" description="Helical" evidence="6">
    <location>
        <begin position="314"/>
        <end position="332"/>
    </location>
</feature>
<evidence type="ECO:0000256" key="3">
    <source>
        <dbReference type="ARBA" id="ARBA00022692"/>
    </source>
</evidence>
<feature type="transmembrane region" description="Helical" evidence="6">
    <location>
        <begin position="240"/>
        <end position="260"/>
    </location>
</feature>
<dbReference type="Pfam" id="PF07690">
    <property type="entry name" value="MFS_1"/>
    <property type="match status" value="1"/>
</dbReference>
<feature type="transmembrane region" description="Helical" evidence="6">
    <location>
        <begin position="55"/>
        <end position="77"/>
    </location>
</feature>
<evidence type="ECO:0000256" key="1">
    <source>
        <dbReference type="ARBA" id="ARBA00004141"/>
    </source>
</evidence>
<keyword evidence="4 6" id="KW-1133">Transmembrane helix</keyword>
<dbReference type="GO" id="GO:0016020">
    <property type="term" value="C:membrane"/>
    <property type="evidence" value="ECO:0007669"/>
    <property type="project" value="UniProtKB-SubCell"/>
</dbReference>
<evidence type="ECO:0000256" key="6">
    <source>
        <dbReference type="SAM" id="Phobius"/>
    </source>
</evidence>
<evidence type="ECO:0000256" key="2">
    <source>
        <dbReference type="ARBA" id="ARBA00022448"/>
    </source>
</evidence>
<evidence type="ECO:0000259" key="7">
    <source>
        <dbReference type="PROSITE" id="PS50850"/>
    </source>
</evidence>